<dbReference type="NCBIfam" id="TIGR03317">
    <property type="entry name" value="ygfZ_signature"/>
    <property type="match status" value="1"/>
</dbReference>
<reference evidence="2" key="1">
    <citation type="journal article" date="2019" name="Int. J. Syst. Evol. Microbiol.">
        <title>The Global Catalogue of Microorganisms (GCM) 10K type strain sequencing project: providing services to taxonomists for standard genome sequencing and annotation.</title>
        <authorList>
            <consortium name="The Broad Institute Genomics Platform"/>
            <consortium name="The Broad Institute Genome Sequencing Center for Infectious Disease"/>
            <person name="Wu L."/>
            <person name="Ma J."/>
        </authorList>
    </citation>
    <scope>NUCLEOTIDE SEQUENCE [LARGE SCALE GENOMIC DNA]</scope>
    <source>
        <strain evidence="2">KCTC 52168</strain>
    </source>
</reference>
<name>A0ABV7H4L7_9BURK</name>
<proteinExistence type="predicted"/>
<sequence>MKWFELTDTGLISVEGADSAGFLQGQLTQDVAGMAPGSMRLAGYCNPKGRLFATFGVARPAADRYVFVLPRNNAGFLAKRLSMFVLRAKAKVVDESASWVLFGLQFAGAAPTQIAGLAVPAAGHASASDAGLAISRAVGDLTQVTLAAPASSAEALRAELAAQFGPAASLQEWHASRIAAAQAMVDERTREAFVPQMINFELVGGVNFKKGCYPGQEVVARSQYLGKLKRRMGLAKVAAGADVAPLSDVLVDVPAQAAAEPVGTVVEAASMADGSWLVLFEAPLAAQEAGNLKLADGRSLSPQPLPYEIIDITA</sequence>
<evidence type="ECO:0000313" key="2">
    <source>
        <dbReference type="Proteomes" id="UP001595556"/>
    </source>
</evidence>
<dbReference type="PANTHER" id="PTHR22602:SF0">
    <property type="entry name" value="TRANSFERASE CAF17, MITOCHONDRIAL-RELATED"/>
    <property type="match status" value="1"/>
</dbReference>
<dbReference type="InterPro" id="IPR017703">
    <property type="entry name" value="YgfZ/GCV_T_CS"/>
</dbReference>
<gene>
    <name evidence="1" type="ORF">ACFOEN_04810</name>
</gene>
<organism evidence="1 2">
    <name type="scientific">Piscinibacterium candidicorallinum</name>
    <dbReference type="NCBI Taxonomy" id="1793872"/>
    <lineage>
        <taxon>Bacteria</taxon>
        <taxon>Pseudomonadati</taxon>
        <taxon>Pseudomonadota</taxon>
        <taxon>Betaproteobacteria</taxon>
        <taxon>Burkholderiales</taxon>
        <taxon>Piscinibacterium</taxon>
    </lineage>
</organism>
<dbReference type="EMBL" id="JBHRTI010000003">
    <property type="protein sequence ID" value="MFC3146962.1"/>
    <property type="molecule type" value="Genomic_DNA"/>
</dbReference>
<dbReference type="RefSeq" id="WP_377301601.1">
    <property type="nucleotide sequence ID" value="NZ_CP180191.1"/>
</dbReference>
<comment type="caution">
    <text evidence="1">The sequence shown here is derived from an EMBL/GenBank/DDBJ whole genome shotgun (WGS) entry which is preliminary data.</text>
</comment>
<protein>
    <submittedName>
        <fullName evidence="1">YgfZ/GcvT domain-containing protein</fullName>
    </submittedName>
</protein>
<dbReference type="Gene3D" id="2.40.30.160">
    <property type="match status" value="1"/>
</dbReference>
<dbReference type="Proteomes" id="UP001595556">
    <property type="component" value="Unassembled WGS sequence"/>
</dbReference>
<dbReference type="Gene3D" id="3.30.70.1630">
    <property type="match status" value="1"/>
</dbReference>
<dbReference type="Gene3D" id="3.30.70.1400">
    <property type="entry name" value="Aminomethyltransferase beta-barrel domains"/>
    <property type="match status" value="1"/>
</dbReference>
<dbReference type="PANTHER" id="PTHR22602">
    <property type="entry name" value="TRANSFERASE CAF17, MITOCHONDRIAL-RELATED"/>
    <property type="match status" value="1"/>
</dbReference>
<dbReference type="SUPFAM" id="SSF103025">
    <property type="entry name" value="Folate-binding domain"/>
    <property type="match status" value="1"/>
</dbReference>
<evidence type="ECO:0000313" key="1">
    <source>
        <dbReference type="EMBL" id="MFC3146962.1"/>
    </source>
</evidence>
<dbReference type="InterPro" id="IPR045179">
    <property type="entry name" value="YgfZ/GcvT"/>
</dbReference>
<keyword evidence="2" id="KW-1185">Reference proteome</keyword>
<accession>A0ABV7H4L7</accession>